<dbReference type="Pfam" id="PF00722">
    <property type="entry name" value="Glyco_hydro_16"/>
    <property type="match status" value="1"/>
</dbReference>
<keyword evidence="3" id="KW-1133">Transmembrane helix</keyword>
<evidence type="ECO:0000259" key="4">
    <source>
        <dbReference type="PROSITE" id="PS51762"/>
    </source>
</evidence>
<dbReference type="Gene3D" id="2.60.120.200">
    <property type="match status" value="1"/>
</dbReference>
<dbReference type="STRING" id="1448308.A0A2T2P4S1"/>
<feature type="region of interest" description="Disordered" evidence="2">
    <location>
        <begin position="1"/>
        <end position="60"/>
    </location>
</feature>
<feature type="transmembrane region" description="Helical" evidence="3">
    <location>
        <begin position="93"/>
        <end position="111"/>
    </location>
</feature>
<dbReference type="Proteomes" id="UP000240883">
    <property type="component" value="Unassembled WGS sequence"/>
</dbReference>
<keyword evidence="5" id="KW-0430">Lectin</keyword>
<organism evidence="5 6">
    <name type="scientific">Corynespora cassiicola Philippines</name>
    <dbReference type="NCBI Taxonomy" id="1448308"/>
    <lineage>
        <taxon>Eukaryota</taxon>
        <taxon>Fungi</taxon>
        <taxon>Dikarya</taxon>
        <taxon>Ascomycota</taxon>
        <taxon>Pezizomycotina</taxon>
        <taxon>Dothideomycetes</taxon>
        <taxon>Pleosporomycetidae</taxon>
        <taxon>Pleosporales</taxon>
        <taxon>Corynesporascaceae</taxon>
        <taxon>Corynespora</taxon>
    </lineage>
</organism>
<dbReference type="OrthoDB" id="4781at2759"/>
<dbReference type="PANTHER" id="PTHR10963:SF55">
    <property type="entry name" value="GLYCOSIDE HYDROLASE FAMILY 16 PROTEIN"/>
    <property type="match status" value="1"/>
</dbReference>
<feature type="domain" description="GH16" evidence="4">
    <location>
        <begin position="152"/>
        <end position="433"/>
    </location>
</feature>
<dbReference type="InterPro" id="IPR000757">
    <property type="entry name" value="Beta-glucanase-like"/>
</dbReference>
<reference evidence="5 6" key="1">
    <citation type="journal article" date="2018" name="Front. Microbiol.">
        <title>Genome-Wide Analysis of Corynespora cassiicola Leaf Fall Disease Putative Effectors.</title>
        <authorList>
            <person name="Lopez D."/>
            <person name="Ribeiro S."/>
            <person name="Label P."/>
            <person name="Fumanal B."/>
            <person name="Venisse J.S."/>
            <person name="Kohler A."/>
            <person name="de Oliveira R.R."/>
            <person name="Labutti K."/>
            <person name="Lipzen A."/>
            <person name="Lail K."/>
            <person name="Bauer D."/>
            <person name="Ohm R.A."/>
            <person name="Barry K.W."/>
            <person name="Spatafora J."/>
            <person name="Grigoriev I.V."/>
            <person name="Martin F.M."/>
            <person name="Pujade-Renaud V."/>
        </authorList>
    </citation>
    <scope>NUCLEOTIDE SEQUENCE [LARGE SCALE GENOMIC DNA]</scope>
    <source>
        <strain evidence="5 6">Philippines</strain>
    </source>
</reference>
<name>A0A2T2P4S1_CORCC</name>
<evidence type="ECO:0000313" key="6">
    <source>
        <dbReference type="Proteomes" id="UP000240883"/>
    </source>
</evidence>
<sequence length="467" mass="52996">MGLSDFRFKFPKQNQDDPAAQQQQTPVRRQSLEIRSHHAPSTTRGSLPSGVATPSGFASRKPRHTFKSYRLKGEYQQPWVDDKRLKRTKINNYIVYGFIVAGLAVCGYLGYDGANAAKTGDYCLIMDDNFDTIDSANWQHEVQTGGFGTGSFDWTTTDRANSFTDGEGLHIVPTLTTETTGISEEQLLNGYTLNLTRSGDGDGTCTSDDWTQCSVRSNETTGIIIPPVRSARLSTKGKKFIKYGRVEVVAKMPRGDWLWPAIWMMPEESKYGEWPASGEIDIAELRGNDWKYPLGRDAVSSALHWGPISRLDAYWQTYGIKFIRRTDFSKGFHTFGLEWSEDYLFTYLDSRLKQVFYMGFGKDTTMWQRGRFEGQTANSTVLENPWAQTGNTNTPFDENFYLILNVAVGAQNGWFYDGKFEKPWVDKGPTAARDFYKAKDQWLPSWGEGNNRGMTVKNVKMWREGKC</sequence>
<dbReference type="PROSITE" id="PS51762">
    <property type="entry name" value="GH16_2"/>
    <property type="match status" value="1"/>
</dbReference>
<dbReference type="GO" id="GO:0030246">
    <property type="term" value="F:carbohydrate binding"/>
    <property type="evidence" value="ECO:0007669"/>
    <property type="project" value="UniProtKB-KW"/>
</dbReference>
<evidence type="ECO:0000256" key="2">
    <source>
        <dbReference type="SAM" id="MobiDB-lite"/>
    </source>
</evidence>
<dbReference type="SUPFAM" id="SSF49899">
    <property type="entry name" value="Concanavalin A-like lectins/glucanases"/>
    <property type="match status" value="1"/>
</dbReference>
<comment type="similarity">
    <text evidence="1">Belongs to the glycosyl hydrolase 16 family.</text>
</comment>
<gene>
    <name evidence="5" type="ORF">BS50DRAFT_597850</name>
</gene>
<protein>
    <submittedName>
        <fullName evidence="5">Concanavalin A-like lectin/glucanase</fullName>
    </submittedName>
</protein>
<proteinExistence type="inferred from homology"/>
<dbReference type="FunFam" id="2.60.120.200:FF:000178">
    <property type="entry name" value="Glycoside hydrolase family 16 protein"/>
    <property type="match status" value="1"/>
</dbReference>
<dbReference type="GO" id="GO:0004553">
    <property type="term" value="F:hydrolase activity, hydrolyzing O-glycosyl compounds"/>
    <property type="evidence" value="ECO:0007669"/>
    <property type="project" value="InterPro"/>
</dbReference>
<evidence type="ECO:0000256" key="3">
    <source>
        <dbReference type="SAM" id="Phobius"/>
    </source>
</evidence>
<accession>A0A2T2P4S1</accession>
<dbReference type="InterPro" id="IPR013320">
    <property type="entry name" value="ConA-like_dom_sf"/>
</dbReference>
<dbReference type="GO" id="GO:0005975">
    <property type="term" value="P:carbohydrate metabolic process"/>
    <property type="evidence" value="ECO:0007669"/>
    <property type="project" value="InterPro"/>
</dbReference>
<evidence type="ECO:0000256" key="1">
    <source>
        <dbReference type="ARBA" id="ARBA00006865"/>
    </source>
</evidence>
<dbReference type="PANTHER" id="PTHR10963">
    <property type="entry name" value="GLYCOSYL HYDROLASE-RELATED"/>
    <property type="match status" value="1"/>
</dbReference>
<keyword evidence="3" id="KW-0472">Membrane</keyword>
<dbReference type="EMBL" id="KZ678130">
    <property type="protein sequence ID" value="PSN72639.1"/>
    <property type="molecule type" value="Genomic_DNA"/>
</dbReference>
<keyword evidence="3" id="KW-0812">Transmembrane</keyword>
<keyword evidence="6" id="KW-1185">Reference proteome</keyword>
<evidence type="ECO:0000313" key="5">
    <source>
        <dbReference type="EMBL" id="PSN72639.1"/>
    </source>
</evidence>
<dbReference type="InterPro" id="IPR050546">
    <property type="entry name" value="Glycosyl_Hydrlase_16"/>
</dbReference>
<dbReference type="AlphaFoldDB" id="A0A2T2P4S1"/>